<dbReference type="AlphaFoldDB" id="A0A421AXS7"/>
<accession>A0A421AXS7</accession>
<proteinExistence type="inferred from homology"/>
<evidence type="ECO:0000313" key="6">
    <source>
        <dbReference type="Proteomes" id="UP000282454"/>
    </source>
</evidence>
<dbReference type="RefSeq" id="WP_121393920.1">
    <property type="nucleotide sequence ID" value="NZ_RCDD01000006.1"/>
</dbReference>
<comment type="caution">
    <text evidence="5">The sequence shown here is derived from an EMBL/GenBank/DDBJ whole genome shotgun (WGS) entry which is preliminary data.</text>
</comment>
<protein>
    <submittedName>
        <fullName evidence="5">ESAT-6 protein secretion system EspG family protein</fullName>
    </submittedName>
</protein>
<comment type="similarity">
    <text evidence="2">Belongs to the EspG family.</text>
</comment>
<gene>
    <name evidence="5" type="ORF">CLV68_5695</name>
</gene>
<sequence>MTELSTGLESDSGYRDGGRASLHPAEVDLLCTFAEVSPPFPLRIGAIGDRKEAFAVARRELARRGLADGRGPRGVAGDFVHLLRNSAGAVDLMVARLGQSRGALVLAQRDEALLVRQDIGLPGARVHVVALSLHDAIEHLVDLVPEHGPGMAAPFSLSQRALDQAYRAIQAATGTDEQPRKLDAHEVDRLLRDNGIDDTTARRMTTHLQPVLGNGQAGVAERRGYADEWGRKGEEVRWLDTARGRFRLGTDSTGWVSVNPLTREDLRAGIRSLAAELWY</sequence>
<dbReference type="InterPro" id="IPR025734">
    <property type="entry name" value="EspG"/>
</dbReference>
<keyword evidence="3" id="KW-0963">Cytoplasm</keyword>
<comment type="subcellular location">
    <subcellularLocation>
        <location evidence="1">Cytoplasm</location>
    </subcellularLocation>
</comment>
<evidence type="ECO:0000256" key="4">
    <source>
        <dbReference type="ARBA" id="ARBA00023186"/>
    </source>
</evidence>
<dbReference type="Pfam" id="PF14011">
    <property type="entry name" value="ESX-1_EspG"/>
    <property type="match status" value="1"/>
</dbReference>
<evidence type="ECO:0000256" key="2">
    <source>
        <dbReference type="ARBA" id="ARBA00006411"/>
    </source>
</evidence>
<evidence type="ECO:0000256" key="3">
    <source>
        <dbReference type="ARBA" id="ARBA00022490"/>
    </source>
</evidence>
<evidence type="ECO:0000313" key="5">
    <source>
        <dbReference type="EMBL" id="RLK54662.1"/>
    </source>
</evidence>
<name>A0A421AXS7_9PSEU</name>
<organism evidence="5 6">
    <name type="scientific">Actinokineospora cianjurensis</name>
    <dbReference type="NCBI Taxonomy" id="585224"/>
    <lineage>
        <taxon>Bacteria</taxon>
        <taxon>Bacillati</taxon>
        <taxon>Actinomycetota</taxon>
        <taxon>Actinomycetes</taxon>
        <taxon>Pseudonocardiales</taxon>
        <taxon>Pseudonocardiaceae</taxon>
        <taxon>Actinokineospora</taxon>
    </lineage>
</organism>
<evidence type="ECO:0000256" key="1">
    <source>
        <dbReference type="ARBA" id="ARBA00004496"/>
    </source>
</evidence>
<dbReference type="Proteomes" id="UP000282454">
    <property type="component" value="Unassembled WGS sequence"/>
</dbReference>
<dbReference type="OrthoDB" id="3680115at2"/>
<reference evidence="5 6" key="1">
    <citation type="submission" date="2018-10" db="EMBL/GenBank/DDBJ databases">
        <title>Genomic Encyclopedia of Archaeal and Bacterial Type Strains, Phase II (KMG-II): from individual species to whole genera.</title>
        <authorList>
            <person name="Goeker M."/>
        </authorList>
    </citation>
    <scope>NUCLEOTIDE SEQUENCE [LARGE SCALE GENOMIC DNA]</scope>
    <source>
        <strain evidence="5 6">DSM 45657</strain>
    </source>
</reference>
<keyword evidence="4" id="KW-0143">Chaperone</keyword>
<keyword evidence="6" id="KW-1185">Reference proteome</keyword>
<dbReference type="EMBL" id="RCDD01000006">
    <property type="protein sequence ID" value="RLK54662.1"/>
    <property type="molecule type" value="Genomic_DNA"/>
</dbReference>